<evidence type="ECO:0000313" key="2">
    <source>
        <dbReference type="EMBL" id="KKN30363.1"/>
    </source>
</evidence>
<evidence type="ECO:0000256" key="1">
    <source>
        <dbReference type="SAM" id="MobiDB-lite"/>
    </source>
</evidence>
<organism evidence="2">
    <name type="scientific">marine sediment metagenome</name>
    <dbReference type="NCBI Taxonomy" id="412755"/>
    <lineage>
        <taxon>unclassified sequences</taxon>
        <taxon>metagenomes</taxon>
        <taxon>ecological metagenomes</taxon>
    </lineage>
</organism>
<gene>
    <name evidence="2" type="ORF">LCGC14_0834660</name>
</gene>
<protein>
    <submittedName>
        <fullName evidence="2">Uncharacterized protein</fullName>
    </submittedName>
</protein>
<comment type="caution">
    <text evidence="2">The sequence shown here is derived from an EMBL/GenBank/DDBJ whole genome shotgun (WGS) entry which is preliminary data.</text>
</comment>
<dbReference type="AlphaFoldDB" id="A0A0F9SMB2"/>
<proteinExistence type="predicted"/>
<feature type="compositionally biased region" description="Low complexity" evidence="1">
    <location>
        <begin position="138"/>
        <end position="169"/>
    </location>
</feature>
<dbReference type="EMBL" id="LAZR01002412">
    <property type="protein sequence ID" value="KKN30363.1"/>
    <property type="molecule type" value="Genomic_DNA"/>
</dbReference>
<reference evidence="2" key="1">
    <citation type="journal article" date="2015" name="Nature">
        <title>Complex archaea that bridge the gap between prokaryotes and eukaryotes.</title>
        <authorList>
            <person name="Spang A."/>
            <person name="Saw J.H."/>
            <person name="Jorgensen S.L."/>
            <person name="Zaremba-Niedzwiedzka K."/>
            <person name="Martijn J."/>
            <person name="Lind A.E."/>
            <person name="van Eijk R."/>
            <person name="Schleper C."/>
            <person name="Guy L."/>
            <person name="Ettema T.J."/>
        </authorList>
    </citation>
    <scope>NUCLEOTIDE SEQUENCE</scope>
</reference>
<accession>A0A0F9SMB2</accession>
<feature type="region of interest" description="Disordered" evidence="1">
    <location>
        <begin position="112"/>
        <end position="200"/>
    </location>
</feature>
<name>A0A0F9SMB2_9ZZZZ</name>
<sequence>MAETDPIEKLYVFGRDSRADGTQYPRMALVPEGLFDPAQRMKFREQNVIQLIPRDELPADLGDLPQPVQPQDQVARAVPVVAIEIQAELVRSRRALLGEAVAEMERLTKGGIPNRDDGAVRGNVTPEDGGIAYDPTLEDAPSPLDADPADAAAPAPELGAGASRAATAAYTPEDNDREGTAVGAPAEQESQELPAYLRRN</sequence>